<dbReference type="AlphaFoldDB" id="A0A0H3B230"/>
<name>A0A0H3B230_YERPY</name>
<organism evidence="1">
    <name type="scientific">Yersinia pseudotuberculosis serotype O:3 (strain YPIII)</name>
    <dbReference type="NCBI Taxonomy" id="502800"/>
    <lineage>
        <taxon>Bacteria</taxon>
        <taxon>Pseudomonadati</taxon>
        <taxon>Pseudomonadota</taxon>
        <taxon>Gammaproteobacteria</taxon>
        <taxon>Enterobacterales</taxon>
        <taxon>Yersiniaceae</taxon>
        <taxon>Yersinia</taxon>
    </lineage>
</organism>
<proteinExistence type="predicted"/>
<sequence>MICQNGWSVLNNTPLRVLMRHRQCVSKAAFGSASSRVRSGADGAWTHSPTLCWTHSPTLCHWGLSVARVMGRFATNVAR</sequence>
<accession>A0A0H3B230</accession>
<evidence type="ECO:0000313" key="1">
    <source>
        <dbReference type="EMBL" id="ACA67167.1"/>
    </source>
</evidence>
<dbReference type="KEGG" id="ypy:YPK_0866"/>
<dbReference type="EMBL" id="CP000950">
    <property type="protein sequence ID" value="ACA67167.1"/>
    <property type="molecule type" value="Genomic_DNA"/>
</dbReference>
<protein>
    <submittedName>
        <fullName evidence="1">Uncharacterized protein</fullName>
    </submittedName>
</protein>
<reference evidence="1" key="1">
    <citation type="submission" date="2008-02" db="EMBL/GenBank/DDBJ databases">
        <title>Complete sequence of Yersinia pseudotuberculosis YPIII.</title>
        <authorList>
            <consortium name="US DOE Joint Genome Institute"/>
            <person name="Challacombe J.F."/>
            <person name="Bruce D."/>
            <person name="Detter J.C."/>
            <person name="Green L."/>
            <person name="Land M."/>
            <person name="Munk C."/>
            <person name="Lindler L.E."/>
            <person name="Nikolich M.P."/>
            <person name="Brettin T."/>
        </authorList>
    </citation>
    <scope>NUCLEOTIDE SEQUENCE</scope>
    <source>
        <strain evidence="1">YPIII</strain>
    </source>
</reference>
<gene>
    <name evidence="1" type="ordered locus">YPK_0866</name>
</gene>